<accession>A0A2P8D0S1</accession>
<evidence type="ECO:0000313" key="3">
    <source>
        <dbReference type="Proteomes" id="UP000240572"/>
    </source>
</evidence>
<organism evidence="2 3">
    <name type="scientific">Taibaiella chishuiensis</name>
    <dbReference type="NCBI Taxonomy" id="1434707"/>
    <lineage>
        <taxon>Bacteria</taxon>
        <taxon>Pseudomonadati</taxon>
        <taxon>Bacteroidota</taxon>
        <taxon>Chitinophagia</taxon>
        <taxon>Chitinophagales</taxon>
        <taxon>Chitinophagaceae</taxon>
        <taxon>Taibaiella</taxon>
    </lineage>
</organism>
<dbReference type="OrthoDB" id="5149141at2"/>
<dbReference type="InterPro" id="IPR035897">
    <property type="entry name" value="Toll_tir_struct_dom_sf"/>
</dbReference>
<proteinExistence type="predicted"/>
<feature type="domain" description="SEFIR" evidence="1">
    <location>
        <begin position="246"/>
        <end position="377"/>
    </location>
</feature>
<dbReference type="Proteomes" id="UP000240572">
    <property type="component" value="Unassembled WGS sequence"/>
</dbReference>
<name>A0A2P8D0S1_9BACT</name>
<dbReference type="PROSITE" id="PS51534">
    <property type="entry name" value="SEFIR"/>
    <property type="match status" value="1"/>
</dbReference>
<protein>
    <submittedName>
        <fullName evidence="2">SEFIR domain-containing protein</fullName>
    </submittedName>
</protein>
<comment type="caution">
    <text evidence="2">The sequence shown here is derived from an EMBL/GenBank/DDBJ whole genome shotgun (WGS) entry which is preliminary data.</text>
</comment>
<dbReference type="InterPro" id="IPR013568">
    <property type="entry name" value="SEFIR_dom"/>
</dbReference>
<keyword evidence="3" id="KW-1185">Reference proteome</keyword>
<gene>
    <name evidence="2" type="ORF">B0I18_107233</name>
</gene>
<dbReference type="Gene3D" id="3.40.50.10140">
    <property type="entry name" value="Toll/interleukin-1 receptor homology (TIR) domain"/>
    <property type="match status" value="1"/>
</dbReference>
<dbReference type="RefSeq" id="WP_106524087.1">
    <property type="nucleotide sequence ID" value="NZ_PYGD01000007.1"/>
</dbReference>
<reference evidence="2 3" key="1">
    <citation type="submission" date="2018-03" db="EMBL/GenBank/DDBJ databases">
        <title>Genomic Encyclopedia of Type Strains, Phase III (KMG-III): the genomes of soil and plant-associated and newly described type strains.</title>
        <authorList>
            <person name="Whitman W."/>
        </authorList>
    </citation>
    <scope>NUCLEOTIDE SEQUENCE [LARGE SCALE GENOMIC DNA]</scope>
    <source>
        <strain evidence="2 3">CGMCC 1.12700</strain>
    </source>
</reference>
<evidence type="ECO:0000313" key="2">
    <source>
        <dbReference type="EMBL" id="PSK90821.1"/>
    </source>
</evidence>
<sequence>MKNEFYNISDGGENSRNSFQLTNLGEKIVFMTLGTSKRSGWGERTSQMKDYYRDTTERDYDDQFASRISSTDPPYEVDSFLDFHYNYYCKTFPEKHKIFLKHLKYVIIPLLEKRNKTVYIDLINEWLDEKNIIMPKPMTLTTAEKLDKVLIYLVANQEKHNITPNAIQEYIFNKEITLEEAKHLHSKILSSGNVRVVGNRYLAYSTETDLFLSRGGFSGDSKEAYRTESATKSTTEINIFTQKESMSKVFISYRWDTPEHEKKVVEFTEHLRKSGIDAEIDKMLSQKETATNFGAMMHKAMMYPKVIVVLSKGYKTSADTFNGGVGTEYQLIINDINKQGKKYILVSFDGRPDEIIPFGFIGRDIIDLSKPDGEEKLFRKLLDQDEYVFSEVSPDKPSFEPVQIGEFMAVSPESIIKIEVPSIKKGNTSSIAGVYKSIEFTLRPTFRNASGKTIDGFAYSLKIKTEMAPEHYSQPIEDGYFVFNEEVSKKIYPNLIINGNSVNVKITGQSIYRILGTAVTITVFTDHGNYAKEFMVDELFKVPSSPSSYGDAIPLNKDMFAGSW</sequence>
<dbReference type="EMBL" id="PYGD01000007">
    <property type="protein sequence ID" value="PSK90821.1"/>
    <property type="molecule type" value="Genomic_DNA"/>
</dbReference>
<dbReference type="AlphaFoldDB" id="A0A2P8D0S1"/>
<dbReference type="Pfam" id="PF08357">
    <property type="entry name" value="SEFIR"/>
    <property type="match status" value="1"/>
</dbReference>
<evidence type="ECO:0000259" key="1">
    <source>
        <dbReference type="PROSITE" id="PS51534"/>
    </source>
</evidence>